<dbReference type="RefSeq" id="XP_013862421.1">
    <property type="nucleotide sequence ID" value="XM_014006967.1"/>
</dbReference>
<dbReference type="InterPro" id="IPR035892">
    <property type="entry name" value="C2_domain_sf"/>
</dbReference>
<dbReference type="GO" id="GO:0005544">
    <property type="term" value="F:calcium-dependent phospholipid binding"/>
    <property type="evidence" value="ECO:0007669"/>
    <property type="project" value="TreeGrafter"/>
</dbReference>
<dbReference type="InterPro" id="IPR000008">
    <property type="entry name" value="C2_dom"/>
</dbReference>
<feature type="domain" description="C2" evidence="3">
    <location>
        <begin position="148"/>
        <end position="265"/>
    </location>
</feature>
<organism evidence="4 5">
    <name type="scientific">Austrofundulus limnaeus</name>
    <name type="common">Annual killifish</name>
    <dbReference type="NCBI Taxonomy" id="52670"/>
    <lineage>
        <taxon>Eukaryota</taxon>
        <taxon>Metazoa</taxon>
        <taxon>Chordata</taxon>
        <taxon>Craniata</taxon>
        <taxon>Vertebrata</taxon>
        <taxon>Euteleostomi</taxon>
        <taxon>Actinopterygii</taxon>
        <taxon>Neopterygii</taxon>
        <taxon>Teleostei</taxon>
        <taxon>Neoteleostei</taxon>
        <taxon>Acanthomorphata</taxon>
        <taxon>Ovalentaria</taxon>
        <taxon>Atherinomorphae</taxon>
        <taxon>Cyprinodontiformes</taxon>
        <taxon>Rivulidae</taxon>
        <taxon>Austrofundulus</taxon>
    </lineage>
</organism>
<dbReference type="PANTHER" id="PTHR10024">
    <property type="entry name" value="SYNAPTOTAGMIN"/>
    <property type="match status" value="1"/>
</dbReference>
<accession>A0A2I4B3X1</accession>
<gene>
    <name evidence="5" type="primary">syt15</name>
</gene>
<dbReference type="PROSITE" id="PS50004">
    <property type="entry name" value="C2"/>
    <property type="match status" value="2"/>
</dbReference>
<dbReference type="PANTHER" id="PTHR10024:SF234">
    <property type="entry name" value="SYNAPTOTAGMIN-15-RELATED"/>
    <property type="match status" value="1"/>
</dbReference>
<dbReference type="SUPFAM" id="SSF49562">
    <property type="entry name" value="C2 domain (Calcium/lipid-binding domain, CaLB)"/>
    <property type="match status" value="2"/>
</dbReference>
<reference evidence="5" key="1">
    <citation type="submission" date="2025-08" db="UniProtKB">
        <authorList>
            <consortium name="RefSeq"/>
        </authorList>
    </citation>
    <scope>IDENTIFICATION</scope>
    <source>
        <strain evidence="5">Quisiro</strain>
        <tissue evidence="5">Liver</tissue>
    </source>
</reference>
<dbReference type="GO" id="GO:0017156">
    <property type="term" value="P:calcium-ion regulated exocytosis"/>
    <property type="evidence" value="ECO:0007669"/>
    <property type="project" value="TreeGrafter"/>
</dbReference>
<keyword evidence="2" id="KW-1133">Transmembrane helix</keyword>
<evidence type="ECO:0000259" key="3">
    <source>
        <dbReference type="PROSITE" id="PS50004"/>
    </source>
</evidence>
<protein>
    <submittedName>
        <fullName evidence="5">Synaptotagmin-15</fullName>
    </submittedName>
</protein>
<dbReference type="GO" id="GO:0001786">
    <property type="term" value="F:phosphatidylserine binding"/>
    <property type="evidence" value="ECO:0007669"/>
    <property type="project" value="TreeGrafter"/>
</dbReference>
<name>A0A2I4B3X1_AUSLI</name>
<evidence type="ECO:0000313" key="4">
    <source>
        <dbReference type="Proteomes" id="UP000192220"/>
    </source>
</evidence>
<comment type="similarity">
    <text evidence="1">Belongs to the synaptotagmin family.</text>
</comment>
<feature type="domain" description="C2" evidence="3">
    <location>
        <begin position="277"/>
        <end position="397"/>
    </location>
</feature>
<keyword evidence="2" id="KW-0472">Membrane</keyword>
<dbReference type="GO" id="GO:0005886">
    <property type="term" value="C:plasma membrane"/>
    <property type="evidence" value="ECO:0007669"/>
    <property type="project" value="TreeGrafter"/>
</dbReference>
<dbReference type="InParanoid" id="A0A2I4B3X1"/>
<dbReference type="Proteomes" id="UP000192220">
    <property type="component" value="Unplaced"/>
</dbReference>
<dbReference type="GO" id="GO:0000149">
    <property type="term" value="F:SNARE binding"/>
    <property type="evidence" value="ECO:0007669"/>
    <property type="project" value="TreeGrafter"/>
</dbReference>
<dbReference type="Gene3D" id="2.60.40.150">
    <property type="entry name" value="C2 domain"/>
    <property type="match status" value="2"/>
</dbReference>
<dbReference type="GO" id="GO:0005509">
    <property type="term" value="F:calcium ion binding"/>
    <property type="evidence" value="ECO:0007669"/>
    <property type="project" value="TreeGrafter"/>
</dbReference>
<dbReference type="AlphaFoldDB" id="A0A2I4B3X1"/>
<dbReference type="CTD" id="83849"/>
<dbReference type="KEGG" id="alim:106516557"/>
<feature type="transmembrane region" description="Helical" evidence="2">
    <location>
        <begin position="6"/>
        <end position="31"/>
    </location>
</feature>
<sequence length="417" mass="46261">MTDQLLLLLAVGLSVGLLLPSLMTMMMMCCLRRKKNQQNQYQELLSSVPSVPSCSAPVILVTQGSWTSPTDVPFTLPPRFIPQNVGELTTDEGVEKKEEEGMKVDTRRDILAHRGSLSVRTWYPVGSVLAGLYTVTPLGEVVAPPPGMATRLCFSVEYRHSSEQLMVSLLRLGNLPPHFHSNVTLVELRLLPDDRRPRQAKARGTGPDPEFCDCLIFQVSAVSVLKSTLSVCVLSVDKHGKRHAVGRVLFPLEGELGQAGRVLWRDLDPEEATQCSELGDVQVSLSYSPSLQRLSVAVLKARGLQLLTDSGVCVQVSLQIHTQAVKTKRSCVVTGGQEHLFDYRVTFKLRPQSLDESCLRFELQQPKDNSSESPSLLGVLVLGPFMYARGPQLQHWMDMVNETQEPVKLWHRLSRAT</sequence>
<evidence type="ECO:0000313" key="5">
    <source>
        <dbReference type="RefSeq" id="XP_013862421.1"/>
    </source>
</evidence>
<dbReference type="Pfam" id="PF00168">
    <property type="entry name" value="C2"/>
    <property type="match status" value="2"/>
</dbReference>
<dbReference type="GO" id="GO:0070382">
    <property type="term" value="C:exocytic vesicle"/>
    <property type="evidence" value="ECO:0007669"/>
    <property type="project" value="TreeGrafter"/>
</dbReference>
<keyword evidence="4" id="KW-1185">Reference proteome</keyword>
<dbReference type="OrthoDB" id="10259057at2759"/>
<evidence type="ECO:0000256" key="1">
    <source>
        <dbReference type="ARBA" id="ARBA00006996"/>
    </source>
</evidence>
<keyword evidence="2" id="KW-0812">Transmembrane</keyword>
<evidence type="ECO:0000256" key="2">
    <source>
        <dbReference type="SAM" id="Phobius"/>
    </source>
</evidence>
<dbReference type="GO" id="GO:0030276">
    <property type="term" value="F:clathrin binding"/>
    <property type="evidence" value="ECO:0007669"/>
    <property type="project" value="TreeGrafter"/>
</dbReference>
<proteinExistence type="inferred from homology"/>
<dbReference type="STRING" id="52670.A0A2I4B3X1"/>